<dbReference type="Proteomes" id="UP000663868">
    <property type="component" value="Unassembled WGS sequence"/>
</dbReference>
<name>A0A819YHH2_9BILA</name>
<organism evidence="1 2">
    <name type="scientific">Adineta steineri</name>
    <dbReference type="NCBI Taxonomy" id="433720"/>
    <lineage>
        <taxon>Eukaryota</taxon>
        <taxon>Metazoa</taxon>
        <taxon>Spiralia</taxon>
        <taxon>Gnathifera</taxon>
        <taxon>Rotifera</taxon>
        <taxon>Eurotatoria</taxon>
        <taxon>Bdelloidea</taxon>
        <taxon>Adinetida</taxon>
        <taxon>Adinetidae</taxon>
        <taxon>Adineta</taxon>
    </lineage>
</organism>
<comment type="caution">
    <text evidence="1">The sequence shown here is derived from an EMBL/GenBank/DDBJ whole genome shotgun (WGS) entry which is preliminary data.</text>
</comment>
<dbReference type="EMBL" id="CAJOBB010006371">
    <property type="protein sequence ID" value="CAF4158680.1"/>
    <property type="molecule type" value="Genomic_DNA"/>
</dbReference>
<accession>A0A819YHH2</accession>
<reference evidence="1" key="1">
    <citation type="submission" date="2021-02" db="EMBL/GenBank/DDBJ databases">
        <authorList>
            <person name="Nowell W R."/>
        </authorList>
    </citation>
    <scope>NUCLEOTIDE SEQUENCE</scope>
</reference>
<protein>
    <submittedName>
        <fullName evidence="1">Uncharacterized protein</fullName>
    </submittedName>
</protein>
<sequence>IFNITYSTKVRTTLEVLHSSSFEKQSFSLALAAKRFLNGHNLNNRAF</sequence>
<gene>
    <name evidence="1" type="ORF">KXQ929_LOCUS37680</name>
</gene>
<feature type="non-terminal residue" evidence="1">
    <location>
        <position position="1"/>
    </location>
</feature>
<evidence type="ECO:0000313" key="2">
    <source>
        <dbReference type="Proteomes" id="UP000663868"/>
    </source>
</evidence>
<evidence type="ECO:0000313" key="1">
    <source>
        <dbReference type="EMBL" id="CAF4158680.1"/>
    </source>
</evidence>
<proteinExistence type="predicted"/>
<dbReference type="AlphaFoldDB" id="A0A819YHH2"/>